<dbReference type="PANTHER" id="PTHR12756">
    <property type="entry name" value="CYTOSOLIC CARBOXYPEPTIDASE"/>
    <property type="match status" value="1"/>
</dbReference>
<feature type="non-terminal residue" evidence="2">
    <location>
        <position position="1"/>
    </location>
</feature>
<dbReference type="AlphaFoldDB" id="A7TBW9"/>
<dbReference type="Proteomes" id="UP000001593">
    <property type="component" value="Unassembled WGS sequence"/>
</dbReference>
<dbReference type="eggNOG" id="KOG3641">
    <property type="taxonomic scope" value="Eukaryota"/>
</dbReference>
<dbReference type="EMBL" id="DS475764">
    <property type="protein sequence ID" value="EDO26482.1"/>
    <property type="molecule type" value="Genomic_DNA"/>
</dbReference>
<evidence type="ECO:0000313" key="2">
    <source>
        <dbReference type="EMBL" id="EDO26482.1"/>
    </source>
</evidence>
<evidence type="ECO:0000256" key="1">
    <source>
        <dbReference type="ARBA" id="ARBA00001947"/>
    </source>
</evidence>
<gene>
    <name evidence="2" type="ORF">NEMVEDRAFT_v1g8433</name>
</gene>
<comment type="cofactor">
    <cofactor evidence="1">
        <name>Zn(2+)</name>
        <dbReference type="ChEBI" id="CHEBI:29105"/>
    </cofactor>
</comment>
<dbReference type="PhylomeDB" id="A7TBW9"/>
<sequence length="59" mass="6507">TLPRVLHNIAPAFSLGSCSFVVEPSKESTARVVVWRELGVVRSYTMESTYSGCDQGPYK</sequence>
<evidence type="ECO:0000313" key="3">
    <source>
        <dbReference type="Proteomes" id="UP000001593"/>
    </source>
</evidence>
<dbReference type="Gene3D" id="3.40.630.10">
    <property type="entry name" value="Zn peptidases"/>
    <property type="match status" value="1"/>
</dbReference>
<feature type="non-terminal residue" evidence="2">
    <location>
        <position position="59"/>
    </location>
</feature>
<accession>A7TBW9</accession>
<protein>
    <submittedName>
        <fullName evidence="2">Uncharacterized protein</fullName>
    </submittedName>
</protein>
<dbReference type="PANTHER" id="PTHR12756:SF11">
    <property type="entry name" value="CYTOSOLIC CARBOXYPEPTIDASE 1"/>
    <property type="match status" value="1"/>
</dbReference>
<reference evidence="2 3" key="1">
    <citation type="journal article" date="2007" name="Science">
        <title>Sea anemone genome reveals ancestral eumetazoan gene repertoire and genomic organization.</title>
        <authorList>
            <person name="Putnam N.H."/>
            <person name="Srivastava M."/>
            <person name="Hellsten U."/>
            <person name="Dirks B."/>
            <person name="Chapman J."/>
            <person name="Salamov A."/>
            <person name="Terry A."/>
            <person name="Shapiro H."/>
            <person name="Lindquist E."/>
            <person name="Kapitonov V.V."/>
            <person name="Jurka J."/>
            <person name="Genikhovich G."/>
            <person name="Grigoriev I.V."/>
            <person name="Lucas S.M."/>
            <person name="Steele R.E."/>
            <person name="Finnerty J.R."/>
            <person name="Technau U."/>
            <person name="Martindale M.Q."/>
            <person name="Rokhsar D.S."/>
        </authorList>
    </citation>
    <scope>NUCLEOTIDE SEQUENCE [LARGE SCALE GENOMIC DNA]</scope>
    <source>
        <strain evidence="3">CH2 X CH6</strain>
    </source>
</reference>
<organism evidence="2 3">
    <name type="scientific">Nematostella vectensis</name>
    <name type="common">Starlet sea anemone</name>
    <dbReference type="NCBI Taxonomy" id="45351"/>
    <lineage>
        <taxon>Eukaryota</taxon>
        <taxon>Metazoa</taxon>
        <taxon>Cnidaria</taxon>
        <taxon>Anthozoa</taxon>
        <taxon>Hexacorallia</taxon>
        <taxon>Actiniaria</taxon>
        <taxon>Edwardsiidae</taxon>
        <taxon>Nematostella</taxon>
    </lineage>
</organism>
<proteinExistence type="predicted"/>
<keyword evidence="3" id="KW-1185">Reference proteome</keyword>
<name>A7TBW9_NEMVE</name>
<dbReference type="HOGENOM" id="CLU_412944_0_0_1"/>
<dbReference type="InterPro" id="IPR050821">
    <property type="entry name" value="Cytosolic_carboxypeptidase"/>
</dbReference>
<dbReference type="InParanoid" id="A7TBW9"/>